<sequence>MEKVCADWPAKAFDEQLVSGKYWDEFAENTKAAATELIHAGTWQEAEQLLQGLVQDMEAKEILAVGGEENPRLGMMYQHLQGDGRTVYTDKFEIAEHAPQADLGISTAEFGVGESGSVCVDTASYESRVTGMLPPTHIVFLQADHMVKNIDTAFRVIAKVYKKGYMGFITGPSRTADIERVLSLGVHGPGRFIVIAVDEPAQRRA</sequence>
<protein>
    <submittedName>
        <fullName evidence="2">L-lactate dehydrogenase complex protein LldG</fullName>
    </submittedName>
</protein>
<dbReference type="OrthoDB" id="9794157at2"/>
<dbReference type="PANTHER" id="PTHR43682">
    <property type="entry name" value="LACTATE UTILIZATION PROTEIN C"/>
    <property type="match status" value="1"/>
</dbReference>
<evidence type="ECO:0000259" key="1">
    <source>
        <dbReference type="Pfam" id="PF02589"/>
    </source>
</evidence>
<dbReference type="InterPro" id="IPR024185">
    <property type="entry name" value="FTHF_cligase-like_sf"/>
</dbReference>
<dbReference type="InterPro" id="IPR037171">
    <property type="entry name" value="NagB/RpiA_transferase-like"/>
</dbReference>
<dbReference type="Gene3D" id="3.40.50.10420">
    <property type="entry name" value="NagB/RpiA/CoA transferase-like"/>
    <property type="match status" value="1"/>
</dbReference>
<dbReference type="Pfam" id="PF02589">
    <property type="entry name" value="LUD_dom"/>
    <property type="match status" value="1"/>
</dbReference>
<dbReference type="PANTHER" id="PTHR43682:SF1">
    <property type="entry name" value="LACTATE UTILIZATION PROTEIN C"/>
    <property type="match status" value="1"/>
</dbReference>
<evidence type="ECO:0000313" key="2">
    <source>
        <dbReference type="EMBL" id="SDP76441.1"/>
    </source>
</evidence>
<organism evidence="2 3">
    <name type="scientific">Selenomonas ruminantium</name>
    <dbReference type="NCBI Taxonomy" id="971"/>
    <lineage>
        <taxon>Bacteria</taxon>
        <taxon>Bacillati</taxon>
        <taxon>Bacillota</taxon>
        <taxon>Negativicutes</taxon>
        <taxon>Selenomonadales</taxon>
        <taxon>Selenomonadaceae</taxon>
        <taxon>Selenomonas</taxon>
    </lineage>
</organism>
<dbReference type="EMBL" id="FNJQ01000051">
    <property type="protein sequence ID" value="SDP76441.1"/>
    <property type="molecule type" value="Genomic_DNA"/>
</dbReference>
<accession>A0A1H0VDM2</accession>
<feature type="domain" description="LUD" evidence="1">
    <location>
        <begin position="24"/>
        <end position="197"/>
    </location>
</feature>
<dbReference type="InterPro" id="IPR003741">
    <property type="entry name" value="LUD_dom"/>
</dbReference>
<dbReference type="RefSeq" id="WP_074573560.1">
    <property type="nucleotide sequence ID" value="NZ_FNJQ01000051.1"/>
</dbReference>
<dbReference type="SUPFAM" id="SSF100950">
    <property type="entry name" value="NagB/RpiA/CoA transferase-like"/>
    <property type="match status" value="1"/>
</dbReference>
<gene>
    <name evidence="2" type="ORF">SAMN05216366_15112</name>
</gene>
<proteinExistence type="predicted"/>
<name>A0A1H0VDM2_SELRU</name>
<dbReference type="Proteomes" id="UP000182412">
    <property type="component" value="Unassembled WGS sequence"/>
</dbReference>
<evidence type="ECO:0000313" key="3">
    <source>
        <dbReference type="Proteomes" id="UP000182412"/>
    </source>
</evidence>
<reference evidence="2 3" key="1">
    <citation type="submission" date="2016-10" db="EMBL/GenBank/DDBJ databases">
        <authorList>
            <person name="de Groot N.N."/>
        </authorList>
    </citation>
    <scope>NUCLEOTIDE SEQUENCE [LARGE SCALE GENOMIC DNA]</scope>
    <source>
        <strain evidence="2 3">S137</strain>
    </source>
</reference>
<dbReference type="AlphaFoldDB" id="A0A1H0VDM2"/>